<evidence type="ECO:0000313" key="1">
    <source>
        <dbReference type="EMBL" id="MPN52908.1"/>
    </source>
</evidence>
<organism evidence="1">
    <name type="scientific">bioreactor metagenome</name>
    <dbReference type="NCBI Taxonomy" id="1076179"/>
    <lineage>
        <taxon>unclassified sequences</taxon>
        <taxon>metagenomes</taxon>
        <taxon>ecological metagenomes</taxon>
    </lineage>
</organism>
<comment type="caution">
    <text evidence="1">The sequence shown here is derived from an EMBL/GenBank/DDBJ whole genome shotgun (WGS) entry which is preliminary data.</text>
</comment>
<protein>
    <submittedName>
        <fullName evidence="1">Uncharacterized protein</fullName>
    </submittedName>
</protein>
<gene>
    <name evidence="1" type="ORF">SDC9_200571</name>
</gene>
<dbReference type="AlphaFoldDB" id="A0A645INK3"/>
<name>A0A645INK3_9ZZZZ</name>
<sequence length="46" mass="5061">MMCKGAQYCKGDLQYCAPAFFCEGIAAYFIDSKGKFDIIVVDVNVS</sequence>
<dbReference type="EMBL" id="VSSQ01119469">
    <property type="protein sequence ID" value="MPN52908.1"/>
    <property type="molecule type" value="Genomic_DNA"/>
</dbReference>
<reference evidence="1" key="1">
    <citation type="submission" date="2019-08" db="EMBL/GenBank/DDBJ databases">
        <authorList>
            <person name="Kucharzyk K."/>
            <person name="Murdoch R.W."/>
            <person name="Higgins S."/>
            <person name="Loffler F."/>
        </authorList>
    </citation>
    <scope>NUCLEOTIDE SEQUENCE</scope>
</reference>
<accession>A0A645INK3</accession>
<proteinExistence type="predicted"/>